<dbReference type="PANTHER" id="PTHR44196:SF1">
    <property type="entry name" value="DEHYDROGENASE_REDUCTASE SDR FAMILY MEMBER 7B"/>
    <property type="match status" value="1"/>
</dbReference>
<dbReference type="Proteomes" id="UP000812277">
    <property type="component" value="Unassembled WGS sequence"/>
</dbReference>
<comment type="caution">
    <text evidence="5">The sequence shown here is derived from an EMBL/GenBank/DDBJ whole genome shotgun (WGS) entry which is preliminary data.</text>
</comment>
<dbReference type="SMART" id="SM00822">
    <property type="entry name" value="PKS_KR"/>
    <property type="match status" value="1"/>
</dbReference>
<evidence type="ECO:0000256" key="3">
    <source>
        <dbReference type="RuleBase" id="RU000363"/>
    </source>
</evidence>
<dbReference type="InterPro" id="IPR057326">
    <property type="entry name" value="KR_dom"/>
</dbReference>
<dbReference type="PANTHER" id="PTHR44196">
    <property type="entry name" value="DEHYDROGENASE/REDUCTASE SDR FAMILY MEMBER 7B"/>
    <property type="match status" value="1"/>
</dbReference>
<comment type="similarity">
    <text evidence="1 3">Belongs to the short-chain dehydrogenases/reductases (SDR) family.</text>
</comment>
<dbReference type="PRINTS" id="PR00080">
    <property type="entry name" value="SDRFAMILY"/>
</dbReference>
<accession>A0ABS7D470</accession>
<dbReference type="SUPFAM" id="SSF51735">
    <property type="entry name" value="NAD(P)-binding Rossmann-fold domains"/>
    <property type="match status" value="1"/>
</dbReference>
<dbReference type="RefSeq" id="WP_219871969.1">
    <property type="nucleotide sequence ID" value="NZ_JAHZIJ010000004.1"/>
</dbReference>
<protein>
    <submittedName>
        <fullName evidence="5">SDR family NAD(P)-dependent oxidoreductase</fullName>
    </submittedName>
</protein>
<dbReference type="EMBL" id="JAHZIJ010000004">
    <property type="protein sequence ID" value="MBW7474724.1"/>
    <property type="molecule type" value="Genomic_DNA"/>
</dbReference>
<reference evidence="5 6" key="1">
    <citation type="submission" date="2021-07" db="EMBL/GenBank/DDBJ databases">
        <title>Paenibacillus radiodurans sp. nov., isolated from the southeastern edge of Tengger Desert.</title>
        <authorList>
            <person name="Zhang G."/>
        </authorList>
    </citation>
    <scope>NUCLEOTIDE SEQUENCE [LARGE SCALE GENOMIC DNA]</scope>
    <source>
        <strain evidence="5 6">DT7-4</strain>
    </source>
</reference>
<evidence type="ECO:0000313" key="5">
    <source>
        <dbReference type="EMBL" id="MBW7474724.1"/>
    </source>
</evidence>
<proteinExistence type="inferred from homology"/>
<dbReference type="InterPro" id="IPR020904">
    <property type="entry name" value="Sc_DH/Rdtase_CS"/>
</dbReference>
<organism evidence="5 6">
    <name type="scientific">Paenibacillus oenotherae</name>
    <dbReference type="NCBI Taxonomy" id="1435645"/>
    <lineage>
        <taxon>Bacteria</taxon>
        <taxon>Bacillati</taxon>
        <taxon>Bacillota</taxon>
        <taxon>Bacilli</taxon>
        <taxon>Bacillales</taxon>
        <taxon>Paenibacillaceae</taxon>
        <taxon>Paenibacillus</taxon>
    </lineage>
</organism>
<feature type="domain" description="Ketoreductase" evidence="4">
    <location>
        <begin position="6"/>
        <end position="203"/>
    </location>
</feature>
<gene>
    <name evidence="5" type="ORF">K0T92_08195</name>
</gene>
<dbReference type="PRINTS" id="PR00081">
    <property type="entry name" value="GDHRDH"/>
</dbReference>
<dbReference type="PROSITE" id="PS00061">
    <property type="entry name" value="ADH_SHORT"/>
    <property type="match status" value="1"/>
</dbReference>
<evidence type="ECO:0000256" key="2">
    <source>
        <dbReference type="ARBA" id="ARBA00023002"/>
    </source>
</evidence>
<dbReference type="InterPro" id="IPR036291">
    <property type="entry name" value="NAD(P)-bd_dom_sf"/>
</dbReference>
<evidence type="ECO:0000313" key="6">
    <source>
        <dbReference type="Proteomes" id="UP000812277"/>
    </source>
</evidence>
<keyword evidence="6" id="KW-1185">Reference proteome</keyword>
<dbReference type="Gene3D" id="3.40.50.720">
    <property type="entry name" value="NAD(P)-binding Rossmann-like Domain"/>
    <property type="match status" value="1"/>
</dbReference>
<evidence type="ECO:0000259" key="4">
    <source>
        <dbReference type="SMART" id="SM00822"/>
    </source>
</evidence>
<dbReference type="InterPro" id="IPR002347">
    <property type="entry name" value="SDR_fam"/>
</dbReference>
<keyword evidence="2" id="KW-0560">Oxidoreductase</keyword>
<evidence type="ECO:0000256" key="1">
    <source>
        <dbReference type="ARBA" id="ARBA00006484"/>
    </source>
</evidence>
<dbReference type="Pfam" id="PF00106">
    <property type="entry name" value="adh_short"/>
    <property type="match status" value="1"/>
</dbReference>
<sequence length="245" mass="26033">MKLQGVKVLLTGGTSGIGLHTVEALLLEGAHVIVAARDAGKLAGLSSKYELAGTYVCDLGSPEAVVELGGKLSLEHPDLQVLINNAGTQLDIRFDSEQSTPLTIESELRTNLLAPLLLTRALLPVLKGQPEAAIVNITSGLALAPKTQSAVYCSSKGGLRIFTQGLRNQLQGTGVRVIEVLPPVVDTAMTAGRGRNKLSPATVAGAIIRSIKGRKNEIYVSKTRLLYWLLRISPSIARNIMRRLG</sequence>
<name>A0ABS7D470_9BACL</name>